<dbReference type="EMBL" id="FNUC01000003">
    <property type="protein sequence ID" value="SEE59210.1"/>
    <property type="molecule type" value="Genomic_DNA"/>
</dbReference>
<protein>
    <submittedName>
        <fullName evidence="2">Glyoxylase, beta-lactamase superfamily II</fullName>
    </submittedName>
</protein>
<dbReference type="Pfam" id="PF00753">
    <property type="entry name" value="Lactamase_B"/>
    <property type="match status" value="1"/>
</dbReference>
<dbReference type="InterPro" id="IPR036866">
    <property type="entry name" value="RibonucZ/Hydroxyglut_hydro"/>
</dbReference>
<dbReference type="STRING" id="561176.SAMN04488561_1871"/>
<evidence type="ECO:0000259" key="1">
    <source>
        <dbReference type="SMART" id="SM00849"/>
    </source>
</evidence>
<dbReference type="RefSeq" id="WP_069110797.1">
    <property type="nucleotide sequence ID" value="NZ_FNUC01000003.1"/>
</dbReference>
<dbReference type="PANTHER" id="PTHR42951">
    <property type="entry name" value="METALLO-BETA-LACTAMASE DOMAIN-CONTAINING"/>
    <property type="match status" value="1"/>
</dbReference>
<dbReference type="SUPFAM" id="SSF56281">
    <property type="entry name" value="Metallo-hydrolase/oxidoreductase"/>
    <property type="match status" value="1"/>
</dbReference>
<dbReference type="SMART" id="SM00849">
    <property type="entry name" value="Lactamase_B"/>
    <property type="match status" value="1"/>
</dbReference>
<name>A0A1H5K3F8_9ACTN</name>
<dbReference type="Proteomes" id="UP000181980">
    <property type="component" value="Unassembled WGS sequence"/>
</dbReference>
<reference evidence="3" key="1">
    <citation type="submission" date="2016-10" db="EMBL/GenBank/DDBJ databases">
        <authorList>
            <person name="Varghese N."/>
            <person name="Submissions S."/>
        </authorList>
    </citation>
    <scope>NUCLEOTIDE SEQUENCE [LARGE SCALE GENOMIC DNA]</scope>
    <source>
        <strain evidence="3">DSM 45237</strain>
    </source>
</reference>
<proteinExistence type="predicted"/>
<dbReference type="AlphaFoldDB" id="A0A1H5K3F8"/>
<gene>
    <name evidence="2" type="ORF">SAMN04488561_1871</name>
</gene>
<dbReference type="InterPro" id="IPR001279">
    <property type="entry name" value="Metallo-B-lactamas"/>
</dbReference>
<feature type="domain" description="Metallo-beta-lactamase" evidence="1">
    <location>
        <begin position="20"/>
        <end position="205"/>
    </location>
</feature>
<dbReference type="Gene3D" id="3.60.15.10">
    <property type="entry name" value="Ribonuclease Z/Hydroxyacylglutathione hydrolase-like"/>
    <property type="match status" value="1"/>
</dbReference>
<accession>A0A1H5K3F8</accession>
<dbReference type="InterPro" id="IPR050855">
    <property type="entry name" value="NDM-1-like"/>
</dbReference>
<keyword evidence="3" id="KW-1185">Reference proteome</keyword>
<organism evidence="2 3">
    <name type="scientific">Jiangella alba</name>
    <dbReference type="NCBI Taxonomy" id="561176"/>
    <lineage>
        <taxon>Bacteria</taxon>
        <taxon>Bacillati</taxon>
        <taxon>Actinomycetota</taxon>
        <taxon>Actinomycetes</taxon>
        <taxon>Jiangellales</taxon>
        <taxon>Jiangellaceae</taxon>
        <taxon>Jiangella</taxon>
    </lineage>
</organism>
<evidence type="ECO:0000313" key="3">
    <source>
        <dbReference type="Proteomes" id="UP000181980"/>
    </source>
</evidence>
<sequence length="259" mass="27003">MTGLVAVTRNVLVATHEFCTSTTTVVTGGDGDCLVVDPGVTPAELDQLAADLAARRLHVAAGFATHPHWDHVLWSRSLGAGVPRFATAACVVAAADGRGRDLALAKVDAPGTDGELFAQLTPLLSGGPGIVPWEGPRVGVVAHGAHAPGHAALLADGVLVAGDMCSDLEVPLLDLDAADPLGDYHYALDGFDALVPDVRFVVPGHGHVGDNAELRRRLAADRRYLTDLAAGRGDDDPRLTTDWLVRDHRAQRAALGRPA</sequence>
<dbReference type="PANTHER" id="PTHR42951:SF22">
    <property type="entry name" value="METALLO BETA-LACTAMASE SUPERFAMILY LIPOPROTEIN"/>
    <property type="match status" value="1"/>
</dbReference>
<evidence type="ECO:0000313" key="2">
    <source>
        <dbReference type="EMBL" id="SEE59210.1"/>
    </source>
</evidence>
<dbReference type="OrthoDB" id="5187772at2"/>